<sequence>MLEHVQTRDQIANVFIKALNVVQFKALRVALGLCTINCYADLNNIQDSVDMPSDQILDEFVESMVMSSCLDTVSVNPLIHTSVLRIDNLFDEGSSRDDLIGLNTELSYIRPSIAPFVIPEADDLEVGSLKVAQCVVRDVPAIDKDKSENFVKDDVVDHYSEDEESSNDNVPLEELISKKKKCGKEIVVSKS</sequence>
<organism evidence="1 2">
    <name type="scientific">Citrullus colocynthis</name>
    <name type="common">colocynth</name>
    <dbReference type="NCBI Taxonomy" id="252529"/>
    <lineage>
        <taxon>Eukaryota</taxon>
        <taxon>Viridiplantae</taxon>
        <taxon>Streptophyta</taxon>
        <taxon>Embryophyta</taxon>
        <taxon>Tracheophyta</taxon>
        <taxon>Spermatophyta</taxon>
        <taxon>Magnoliopsida</taxon>
        <taxon>eudicotyledons</taxon>
        <taxon>Gunneridae</taxon>
        <taxon>Pentapetalae</taxon>
        <taxon>rosids</taxon>
        <taxon>fabids</taxon>
        <taxon>Cucurbitales</taxon>
        <taxon>Cucurbitaceae</taxon>
        <taxon>Benincaseae</taxon>
        <taxon>Citrullus</taxon>
    </lineage>
</organism>
<dbReference type="Proteomes" id="UP001642487">
    <property type="component" value="Chromosome 4"/>
</dbReference>
<protein>
    <submittedName>
        <fullName evidence="1">Uncharacterized protein</fullName>
    </submittedName>
</protein>
<proteinExistence type="predicted"/>
<evidence type="ECO:0000313" key="2">
    <source>
        <dbReference type="Proteomes" id="UP001642487"/>
    </source>
</evidence>
<reference evidence="1 2" key="1">
    <citation type="submission" date="2024-03" db="EMBL/GenBank/DDBJ databases">
        <authorList>
            <person name="Gkanogiannis A."/>
            <person name="Becerra Lopez-Lavalle L."/>
        </authorList>
    </citation>
    <scope>NUCLEOTIDE SEQUENCE [LARGE SCALE GENOMIC DNA]</scope>
</reference>
<dbReference type="EMBL" id="OZ021738">
    <property type="protein sequence ID" value="CAK9319585.1"/>
    <property type="molecule type" value="Genomic_DNA"/>
</dbReference>
<name>A0ABP0YIW3_9ROSI</name>
<keyword evidence="2" id="KW-1185">Reference proteome</keyword>
<evidence type="ECO:0000313" key="1">
    <source>
        <dbReference type="EMBL" id="CAK9319585.1"/>
    </source>
</evidence>
<gene>
    <name evidence="1" type="ORF">CITCOLO1_LOCUS11593</name>
</gene>
<accession>A0ABP0YIW3</accession>